<sequence>MAYEEFGAREAQGWAATGLVEQYVSKFARATRMAVGPMVEAVGAGRGRSVLDLCCGQGTGSAALAATGADVTGLDFSSVMIERAREAAPAARFVEGDAQDLPFESSSFDGAICGFGLMHVPDQDRALAEVRRVLRPGARFAMAAWHGPATSPAFRIAFGAMKAHGDMDAAPPAPDFFAFADPSFAEQHMLAAGFSAVRSERVECCFEFDEPGGLWEIFSRATVRAAMILDAQTPGNRAAIRDAVTQAVREGYADGAGYKVPAPAALVVANV</sequence>
<comment type="caution">
    <text evidence="2">The sequence shown here is derived from an EMBL/GenBank/DDBJ whole genome shotgun (WGS) entry which is preliminary data.</text>
</comment>
<dbReference type="GO" id="GO:0008757">
    <property type="term" value="F:S-adenosylmethionine-dependent methyltransferase activity"/>
    <property type="evidence" value="ECO:0007669"/>
    <property type="project" value="InterPro"/>
</dbReference>
<organism evidence="2 3">
    <name type="scientific">Thermohalobaculum xanthum</name>
    <dbReference type="NCBI Taxonomy" id="2753746"/>
    <lineage>
        <taxon>Bacteria</taxon>
        <taxon>Pseudomonadati</taxon>
        <taxon>Pseudomonadota</taxon>
        <taxon>Alphaproteobacteria</taxon>
        <taxon>Rhodobacterales</taxon>
        <taxon>Paracoccaceae</taxon>
        <taxon>Thermohalobaculum</taxon>
    </lineage>
</organism>
<protein>
    <submittedName>
        <fullName evidence="2">Methyltransferase domain-containing protein</fullName>
    </submittedName>
</protein>
<dbReference type="InterPro" id="IPR029063">
    <property type="entry name" value="SAM-dependent_MTases_sf"/>
</dbReference>
<keyword evidence="3" id="KW-1185">Reference proteome</keyword>
<dbReference type="GO" id="GO:0032259">
    <property type="term" value="P:methylation"/>
    <property type="evidence" value="ECO:0007669"/>
    <property type="project" value="UniProtKB-KW"/>
</dbReference>
<dbReference type="CDD" id="cd02440">
    <property type="entry name" value="AdoMet_MTases"/>
    <property type="match status" value="1"/>
</dbReference>
<name>A0A8J7SFV5_9RHOB</name>
<evidence type="ECO:0000259" key="1">
    <source>
        <dbReference type="Pfam" id="PF08241"/>
    </source>
</evidence>
<reference evidence="2" key="1">
    <citation type="submission" date="2020-12" db="EMBL/GenBank/DDBJ databases">
        <title>Bacterial taxonomy.</title>
        <authorList>
            <person name="Pan X."/>
        </authorList>
    </citation>
    <scope>NUCLEOTIDE SEQUENCE</scope>
    <source>
        <strain evidence="2">M0105</strain>
    </source>
</reference>
<evidence type="ECO:0000313" key="2">
    <source>
        <dbReference type="EMBL" id="MBK0399777.1"/>
    </source>
</evidence>
<gene>
    <name evidence="2" type="ORF">H0I76_11300</name>
</gene>
<dbReference type="Pfam" id="PF08241">
    <property type="entry name" value="Methyltransf_11"/>
    <property type="match status" value="1"/>
</dbReference>
<dbReference type="SUPFAM" id="SSF53335">
    <property type="entry name" value="S-adenosyl-L-methionine-dependent methyltransferases"/>
    <property type="match status" value="1"/>
</dbReference>
<dbReference type="Gene3D" id="3.40.50.150">
    <property type="entry name" value="Vaccinia Virus protein VP39"/>
    <property type="match status" value="1"/>
</dbReference>
<proteinExistence type="predicted"/>
<dbReference type="PANTHER" id="PTHR43591">
    <property type="entry name" value="METHYLTRANSFERASE"/>
    <property type="match status" value="1"/>
</dbReference>
<dbReference type="PANTHER" id="PTHR43591:SF24">
    <property type="entry name" value="2-METHOXY-6-POLYPRENYL-1,4-BENZOQUINOL METHYLASE, MITOCHONDRIAL"/>
    <property type="match status" value="1"/>
</dbReference>
<dbReference type="Proteomes" id="UP000655420">
    <property type="component" value="Unassembled WGS sequence"/>
</dbReference>
<keyword evidence="2" id="KW-0808">Transferase</keyword>
<dbReference type="AlphaFoldDB" id="A0A8J7SFV5"/>
<dbReference type="RefSeq" id="WP_200609969.1">
    <property type="nucleotide sequence ID" value="NZ_JAEHHL010000006.1"/>
</dbReference>
<keyword evidence="2" id="KW-0489">Methyltransferase</keyword>
<dbReference type="EMBL" id="JAEHHL010000006">
    <property type="protein sequence ID" value="MBK0399777.1"/>
    <property type="molecule type" value="Genomic_DNA"/>
</dbReference>
<accession>A0A8J7SFV5</accession>
<feature type="domain" description="Methyltransferase type 11" evidence="1">
    <location>
        <begin position="51"/>
        <end position="141"/>
    </location>
</feature>
<evidence type="ECO:0000313" key="3">
    <source>
        <dbReference type="Proteomes" id="UP000655420"/>
    </source>
</evidence>
<dbReference type="InterPro" id="IPR013216">
    <property type="entry name" value="Methyltransf_11"/>
</dbReference>